<keyword evidence="2" id="KW-0812">Transmembrane</keyword>
<sequence length="401" mass="43326">MLLSRHFIAAASLLLVASRSHPTHQFDQTTSTWFDTVQEIIHGKCNGEYLVYQHGTPANTSSKAVVTVLVNCVLGQMSDFHKANMAASAVVLGSAPLVLQSLGSTTAETALLGLRRPILSFLLAAGSPTVATLKGSDFIEMLARFVRGGETRNLGLPGFRWNRVHKGLRPLISVAEYLLVGVAATNVLLQAFQLGTNAIVVFVPTTAWLPSLWTLIAVLIHAGGTIALHLRVRVSIPKLDGHRKPGRGIWVPDELIPSAFQKPSQLVWRREHVGFYGVCWFLSVCTVAHVVFGTLIFSSLLFFSVRDATKVVARYAGSAIICRAVVRFELAGLTEATTYDNDDAPMMPPALTVGDELSLVEAKIETDALQRQPVVTPPSQHASATAPAGSTFTFPDSEHQD</sequence>
<evidence type="ECO:0000256" key="3">
    <source>
        <dbReference type="SAM" id="SignalP"/>
    </source>
</evidence>
<evidence type="ECO:0000313" key="4">
    <source>
        <dbReference type="EMBL" id="KJZ75836.1"/>
    </source>
</evidence>
<feature type="chain" id="PRO_5002525800" evidence="3">
    <location>
        <begin position="21"/>
        <end position="401"/>
    </location>
</feature>
<organism evidence="4 5">
    <name type="scientific">Hirsutella minnesotensis 3608</name>
    <dbReference type="NCBI Taxonomy" id="1043627"/>
    <lineage>
        <taxon>Eukaryota</taxon>
        <taxon>Fungi</taxon>
        <taxon>Dikarya</taxon>
        <taxon>Ascomycota</taxon>
        <taxon>Pezizomycotina</taxon>
        <taxon>Sordariomycetes</taxon>
        <taxon>Hypocreomycetidae</taxon>
        <taxon>Hypocreales</taxon>
        <taxon>Ophiocordycipitaceae</taxon>
        <taxon>Hirsutella</taxon>
    </lineage>
</organism>
<keyword evidence="3" id="KW-0732">Signal</keyword>
<dbReference type="AlphaFoldDB" id="A0A0F7ZL03"/>
<dbReference type="Proteomes" id="UP000054481">
    <property type="component" value="Unassembled WGS sequence"/>
</dbReference>
<feature type="region of interest" description="Disordered" evidence="1">
    <location>
        <begin position="371"/>
        <end position="401"/>
    </location>
</feature>
<reference evidence="4 5" key="1">
    <citation type="journal article" date="2014" name="Genome Biol. Evol.">
        <title>Comparative genomics and transcriptomics analyses reveal divergent lifestyle features of nematode endoparasitic fungus Hirsutella minnesotensis.</title>
        <authorList>
            <person name="Lai Y."/>
            <person name="Liu K."/>
            <person name="Zhang X."/>
            <person name="Zhang X."/>
            <person name="Li K."/>
            <person name="Wang N."/>
            <person name="Shu C."/>
            <person name="Wu Y."/>
            <person name="Wang C."/>
            <person name="Bushley K.E."/>
            <person name="Xiang M."/>
            <person name="Liu X."/>
        </authorList>
    </citation>
    <scope>NUCLEOTIDE SEQUENCE [LARGE SCALE GENOMIC DNA]</scope>
    <source>
        <strain evidence="4 5">3608</strain>
    </source>
</reference>
<accession>A0A0F7ZL03</accession>
<dbReference type="EMBL" id="KQ030514">
    <property type="protein sequence ID" value="KJZ75836.1"/>
    <property type="molecule type" value="Genomic_DNA"/>
</dbReference>
<feature type="transmembrane region" description="Helical" evidence="2">
    <location>
        <begin position="273"/>
        <end position="303"/>
    </location>
</feature>
<keyword evidence="2" id="KW-1133">Transmembrane helix</keyword>
<feature type="transmembrane region" description="Helical" evidence="2">
    <location>
        <begin position="207"/>
        <end position="230"/>
    </location>
</feature>
<evidence type="ECO:0000256" key="2">
    <source>
        <dbReference type="SAM" id="Phobius"/>
    </source>
</evidence>
<name>A0A0F7ZL03_9HYPO</name>
<keyword evidence="5" id="KW-1185">Reference proteome</keyword>
<keyword evidence="2" id="KW-0472">Membrane</keyword>
<feature type="signal peptide" evidence="3">
    <location>
        <begin position="1"/>
        <end position="20"/>
    </location>
</feature>
<evidence type="ECO:0000256" key="1">
    <source>
        <dbReference type="SAM" id="MobiDB-lite"/>
    </source>
</evidence>
<evidence type="ECO:0000313" key="5">
    <source>
        <dbReference type="Proteomes" id="UP000054481"/>
    </source>
</evidence>
<protein>
    <submittedName>
        <fullName evidence="4">Uncharacterized protein</fullName>
    </submittedName>
</protein>
<proteinExistence type="predicted"/>
<dbReference type="OrthoDB" id="3009728at2759"/>
<gene>
    <name evidence="4" type="ORF">HIM_04660</name>
</gene>
<feature type="compositionally biased region" description="Polar residues" evidence="1">
    <location>
        <begin position="377"/>
        <end position="394"/>
    </location>
</feature>